<dbReference type="InterPro" id="IPR002328">
    <property type="entry name" value="ADH_Zn_CS"/>
</dbReference>
<dbReference type="GO" id="GO:0008270">
    <property type="term" value="F:zinc ion binding"/>
    <property type="evidence" value="ECO:0007669"/>
    <property type="project" value="InterPro"/>
</dbReference>
<dbReference type="SUPFAM" id="SSF51735">
    <property type="entry name" value="NAD(P)-binding Rossmann-fold domains"/>
    <property type="match status" value="1"/>
</dbReference>
<dbReference type="InterPro" id="IPR011032">
    <property type="entry name" value="GroES-like_sf"/>
</dbReference>
<dbReference type="InterPro" id="IPR036291">
    <property type="entry name" value="NAD(P)-bd_dom_sf"/>
</dbReference>
<comment type="similarity">
    <text evidence="4">Belongs to the zinc-containing alcohol dehydrogenase family.</text>
</comment>
<dbReference type="SMART" id="SM00829">
    <property type="entry name" value="PKS_ER"/>
    <property type="match status" value="1"/>
</dbReference>
<dbReference type="Gene3D" id="3.90.180.10">
    <property type="entry name" value="Medium-chain alcohol dehydrogenases, catalytic domain"/>
    <property type="match status" value="1"/>
</dbReference>
<dbReference type="Proteomes" id="UP000027337">
    <property type="component" value="Unassembled WGS sequence"/>
</dbReference>
<keyword evidence="1 4" id="KW-0479">Metal-binding</keyword>
<proteinExistence type="inferred from homology"/>
<dbReference type="eggNOG" id="COG1064">
    <property type="taxonomic scope" value="Bacteria"/>
</dbReference>
<dbReference type="Gene3D" id="3.40.50.720">
    <property type="entry name" value="NAD(P)-binding Rossmann-like Domain"/>
    <property type="match status" value="1"/>
</dbReference>
<dbReference type="AlphaFoldDB" id="A0A061SX52"/>
<dbReference type="InterPro" id="IPR013149">
    <property type="entry name" value="ADH-like_C"/>
</dbReference>
<organism evidence="6 7">
    <name type="scientific">Sulfitobacter mediterraneus</name>
    <dbReference type="NCBI Taxonomy" id="83219"/>
    <lineage>
        <taxon>Bacteria</taxon>
        <taxon>Pseudomonadati</taxon>
        <taxon>Pseudomonadota</taxon>
        <taxon>Alphaproteobacteria</taxon>
        <taxon>Rhodobacterales</taxon>
        <taxon>Roseobacteraceae</taxon>
        <taxon>Sulfitobacter</taxon>
    </lineage>
</organism>
<dbReference type="InterPro" id="IPR050129">
    <property type="entry name" value="Zn_alcohol_dh"/>
</dbReference>
<reference evidence="6 7" key="1">
    <citation type="journal article" date="2014" name="Genome Announc.">
        <title>Draft Genome Sequences of Two Isolates of the Roseobacter Group, Sulfitobacter sp. Strains 3SOLIMAR09 and 1FIGIMAR09, from Harbors of Mallorca Island (Mediterranean Sea).</title>
        <authorList>
            <person name="Mas-Llado M."/>
            <person name="Pina-Villalonga J.M."/>
            <person name="Brunet-Galmes I."/>
            <person name="Nogales B."/>
            <person name="Bosch R."/>
        </authorList>
    </citation>
    <scope>NUCLEOTIDE SEQUENCE [LARGE SCALE GENOMIC DNA]</scope>
    <source>
        <strain evidence="6 7">1FIGIMAR09</strain>
    </source>
</reference>
<feature type="domain" description="Enoyl reductase (ER)" evidence="5">
    <location>
        <begin position="10"/>
        <end position="330"/>
    </location>
</feature>
<accession>A0A061SX52</accession>
<sequence>MRAARLTAWRAPLEIADLPMPDAPEGGVVLRVLACGVCRSDWHVWTGADPDVSLPHVPGHEYCGEVIAVGAGVTRWRTGDRVIAPFILACGSCPDCAQGHQTICARQALPGFTHAGAFAEAIAVPFADANLTALPKNLDPALAAALGCRVITAWHALTGRAAVQAGEWVAVFGTGGVGLSAALLARGLGARVIAVDIAQEKLDHAKALGIDAVVNAAQSDPAAAIREITQGGADVAIEALGVAQTTVPALKCLRKLGRMVQVGMPAGDHTTMPIPMDAVYSGQLAVFGTRGMPSWRYPPLLDFVMSGRVDLTPLVARRIGLSQATGELAVFDGPAPPGVAVITDFAG</sequence>
<protein>
    <submittedName>
        <fullName evidence="6">Alcohol dehydrogenase</fullName>
    </submittedName>
</protein>
<dbReference type="CDD" id="cd08260">
    <property type="entry name" value="Zn_ADH6"/>
    <property type="match status" value="1"/>
</dbReference>
<evidence type="ECO:0000259" key="5">
    <source>
        <dbReference type="SMART" id="SM00829"/>
    </source>
</evidence>
<comment type="cofactor">
    <cofactor evidence="4">
        <name>Zn(2+)</name>
        <dbReference type="ChEBI" id="CHEBI:29105"/>
    </cofactor>
</comment>
<dbReference type="GO" id="GO:0016616">
    <property type="term" value="F:oxidoreductase activity, acting on the CH-OH group of donors, NAD or NADP as acceptor"/>
    <property type="evidence" value="ECO:0007669"/>
    <property type="project" value="UniProtKB-ARBA"/>
</dbReference>
<evidence type="ECO:0000313" key="6">
    <source>
        <dbReference type="EMBL" id="KAJ04708.1"/>
    </source>
</evidence>
<comment type="caution">
    <text evidence="6">The sequence shown here is derived from an EMBL/GenBank/DDBJ whole genome shotgun (WGS) entry which is preliminary data.</text>
</comment>
<name>A0A061SX52_9RHOB</name>
<keyword evidence="2 4" id="KW-0862">Zinc</keyword>
<dbReference type="PROSITE" id="PS00059">
    <property type="entry name" value="ADH_ZINC"/>
    <property type="match status" value="1"/>
</dbReference>
<dbReference type="InterPro" id="IPR013154">
    <property type="entry name" value="ADH-like_N"/>
</dbReference>
<dbReference type="PANTHER" id="PTHR43401">
    <property type="entry name" value="L-THREONINE 3-DEHYDROGENASE"/>
    <property type="match status" value="1"/>
</dbReference>
<evidence type="ECO:0000256" key="1">
    <source>
        <dbReference type="ARBA" id="ARBA00022723"/>
    </source>
</evidence>
<dbReference type="STRING" id="83219.PM02_00345"/>
<evidence type="ECO:0000256" key="4">
    <source>
        <dbReference type="RuleBase" id="RU361277"/>
    </source>
</evidence>
<keyword evidence="7" id="KW-1185">Reference proteome</keyword>
<dbReference type="EMBL" id="JEMU01000001">
    <property type="protein sequence ID" value="KAJ04708.1"/>
    <property type="molecule type" value="Genomic_DNA"/>
</dbReference>
<dbReference type="Pfam" id="PF00107">
    <property type="entry name" value="ADH_zinc_N"/>
    <property type="match status" value="1"/>
</dbReference>
<dbReference type="RefSeq" id="WP_037904227.1">
    <property type="nucleotide sequence ID" value="NZ_JEMU01000001.1"/>
</dbReference>
<evidence type="ECO:0000256" key="2">
    <source>
        <dbReference type="ARBA" id="ARBA00022833"/>
    </source>
</evidence>
<keyword evidence="3" id="KW-0560">Oxidoreductase</keyword>
<dbReference type="PANTHER" id="PTHR43401:SF5">
    <property type="entry name" value="ALCOHOL DEHYDROGENASE-RELATED"/>
    <property type="match status" value="1"/>
</dbReference>
<evidence type="ECO:0000256" key="3">
    <source>
        <dbReference type="ARBA" id="ARBA00023002"/>
    </source>
</evidence>
<gene>
    <name evidence="6" type="ORF">PM02_00345</name>
</gene>
<dbReference type="SUPFAM" id="SSF50129">
    <property type="entry name" value="GroES-like"/>
    <property type="match status" value="1"/>
</dbReference>
<evidence type="ECO:0000313" key="7">
    <source>
        <dbReference type="Proteomes" id="UP000027337"/>
    </source>
</evidence>
<dbReference type="Pfam" id="PF08240">
    <property type="entry name" value="ADH_N"/>
    <property type="match status" value="1"/>
</dbReference>
<dbReference type="InterPro" id="IPR020843">
    <property type="entry name" value="ER"/>
</dbReference>